<evidence type="ECO:0000256" key="1">
    <source>
        <dbReference type="ARBA" id="ARBA00008520"/>
    </source>
</evidence>
<dbReference type="GO" id="GO:0015768">
    <property type="term" value="P:maltose transport"/>
    <property type="evidence" value="ECO:0007669"/>
    <property type="project" value="TreeGrafter"/>
</dbReference>
<dbReference type="SUPFAM" id="SSF53850">
    <property type="entry name" value="Periplasmic binding protein-like II"/>
    <property type="match status" value="1"/>
</dbReference>
<dbReference type="AlphaFoldDB" id="A0A2I5KMQ5"/>
<reference evidence="5 7" key="2">
    <citation type="submission" date="2017-11" db="EMBL/GenBank/DDBJ databases">
        <title>Genome analysis of Streptococcus suis serotype chz stain ah681.</title>
        <authorList>
            <person name="Pan Z."/>
            <person name="Zhang Y."/>
            <person name="Ma J."/>
            <person name="Lu P."/>
            <person name="Zhu Y."/>
            <person name="Zhong X."/>
            <person name="Dong W."/>
            <person name="Lu C."/>
            <person name="Yao H."/>
        </authorList>
    </citation>
    <scope>NUCLEOTIDE SEQUENCE [LARGE SCALE GENOMIC DNA]</scope>
    <source>
        <strain evidence="5 7">AH681</strain>
    </source>
</reference>
<keyword evidence="3 4" id="KW-0732">Signal</keyword>
<keyword evidence="2" id="KW-0813">Transport</keyword>
<feature type="signal peptide" evidence="4">
    <location>
        <begin position="1"/>
        <end position="20"/>
    </location>
</feature>
<dbReference type="Proteomes" id="UP000250181">
    <property type="component" value="Chromosome"/>
</dbReference>
<dbReference type="InterPro" id="IPR006059">
    <property type="entry name" value="SBP"/>
</dbReference>
<feature type="chain" id="PRO_5041603596" evidence="4">
    <location>
        <begin position="21"/>
        <end position="433"/>
    </location>
</feature>
<gene>
    <name evidence="6" type="ORF">BKM66_03070</name>
    <name evidence="5" type="ORF">CWI26_03500</name>
</gene>
<evidence type="ECO:0000313" key="6">
    <source>
        <dbReference type="EMBL" id="AWX95163.1"/>
    </source>
</evidence>
<dbReference type="EMBL" id="CP017666">
    <property type="protein sequence ID" value="AWX95163.1"/>
    <property type="molecule type" value="Genomic_DNA"/>
</dbReference>
<evidence type="ECO:0000256" key="4">
    <source>
        <dbReference type="SAM" id="SignalP"/>
    </source>
</evidence>
<dbReference type="EMBL" id="CP025043">
    <property type="protein sequence ID" value="AUA18620.1"/>
    <property type="molecule type" value="Genomic_DNA"/>
</dbReference>
<dbReference type="GO" id="GO:0055052">
    <property type="term" value="C:ATP-binding cassette (ABC) transporter complex, substrate-binding subunit-containing"/>
    <property type="evidence" value="ECO:0007669"/>
    <property type="project" value="TreeGrafter"/>
</dbReference>
<dbReference type="CDD" id="cd13585">
    <property type="entry name" value="PBP2_TMBP_like"/>
    <property type="match status" value="1"/>
</dbReference>
<protein>
    <submittedName>
        <fullName evidence="5">Sugar ABC transporter substrate-binding protein</fullName>
    </submittedName>
</protein>
<dbReference type="PANTHER" id="PTHR30061:SF50">
    <property type="entry name" value="MALTOSE_MALTODEXTRIN-BINDING PERIPLASMIC PROTEIN"/>
    <property type="match status" value="1"/>
</dbReference>
<proteinExistence type="inferred from homology"/>
<dbReference type="GO" id="GO:0042956">
    <property type="term" value="P:maltodextrin transmembrane transport"/>
    <property type="evidence" value="ECO:0007669"/>
    <property type="project" value="TreeGrafter"/>
</dbReference>
<dbReference type="Proteomes" id="UP000231863">
    <property type="component" value="Chromosome"/>
</dbReference>
<evidence type="ECO:0000256" key="2">
    <source>
        <dbReference type="ARBA" id="ARBA00022448"/>
    </source>
</evidence>
<dbReference type="GO" id="GO:1901982">
    <property type="term" value="F:maltose binding"/>
    <property type="evidence" value="ECO:0007669"/>
    <property type="project" value="TreeGrafter"/>
</dbReference>
<evidence type="ECO:0000313" key="7">
    <source>
        <dbReference type="Proteomes" id="UP000231863"/>
    </source>
</evidence>
<name>A0A2I5KMQ5_STRSU</name>
<comment type="similarity">
    <text evidence="1">Belongs to the bacterial solute-binding protein 1 family.</text>
</comment>
<evidence type="ECO:0000313" key="8">
    <source>
        <dbReference type="Proteomes" id="UP000250181"/>
    </source>
</evidence>
<dbReference type="PANTHER" id="PTHR30061">
    <property type="entry name" value="MALTOSE-BINDING PERIPLASMIC PROTEIN"/>
    <property type="match status" value="1"/>
</dbReference>
<reference evidence="6 8" key="1">
    <citation type="submission" date="2016-10" db="EMBL/GenBank/DDBJ databases">
        <authorList>
            <person name="Zou G."/>
            <person name="Zhou R."/>
        </authorList>
    </citation>
    <scope>NUCLEOTIDE SEQUENCE [LARGE SCALE GENOMIC DNA]</scope>
    <source>
        <strain evidence="6 8">0061</strain>
    </source>
</reference>
<evidence type="ECO:0000256" key="3">
    <source>
        <dbReference type="ARBA" id="ARBA00022729"/>
    </source>
</evidence>
<dbReference type="RefSeq" id="WP_024411582.1">
    <property type="nucleotide sequence ID" value="NZ_CP017666.1"/>
</dbReference>
<organism evidence="5 7">
    <name type="scientific">Streptococcus suis</name>
    <dbReference type="NCBI Taxonomy" id="1307"/>
    <lineage>
        <taxon>Bacteria</taxon>
        <taxon>Bacillati</taxon>
        <taxon>Bacillota</taxon>
        <taxon>Bacilli</taxon>
        <taxon>Lactobacillales</taxon>
        <taxon>Streptococcaceae</taxon>
        <taxon>Streptococcus</taxon>
    </lineage>
</organism>
<accession>A0A2I5KMQ5</accession>
<sequence>MNFFKKTTVAITLLSTLALAGCGNSNASSSADSGDENTVTLWVQYSEESAEGQVMSQSIKDFNESNGKGYTAKVEYIPRSGSGGGYEDKVNAALTTNTLPDVLTLDGPNTAAYAKSGIIAPIDDYVTNKDDLLPSIIEEGTYDGKLYSLGYSESGVGIFYNKKMLEEAGVDLTTLPTVDKPWTYDQYNELFATLTKKYNKPAIDVGFDDHSEWLMYAFTPFVWSSGGDVVSEDGKTASGTFDNAGSVEAFTFIQGLIKNGYSTITPEKNGFQTGVYPLKMTGSWTMQEMDSQYTDIEYGVLPLPMSPTTKKLVSPTGSWAYGMSATTTKKEAAGALIDFLGSEQEVYDMSVGNSVLPSRKSTSDRLASEVSEQMKVLLEQNAKTGHARPVLVNYPQVSRIVQDTVTEVTYVDQNADVEALLEQKAKEIDPLLP</sequence>
<evidence type="ECO:0000313" key="5">
    <source>
        <dbReference type="EMBL" id="AUA18620.1"/>
    </source>
</evidence>
<dbReference type="Gene3D" id="3.40.190.10">
    <property type="entry name" value="Periplasmic binding protein-like II"/>
    <property type="match status" value="1"/>
</dbReference>
<dbReference type="PROSITE" id="PS51257">
    <property type="entry name" value="PROKAR_LIPOPROTEIN"/>
    <property type="match status" value="1"/>
</dbReference>
<dbReference type="Pfam" id="PF01547">
    <property type="entry name" value="SBP_bac_1"/>
    <property type="match status" value="1"/>
</dbReference>